<keyword evidence="4" id="KW-0862">Zinc</keyword>
<dbReference type="InterPro" id="IPR004146">
    <property type="entry name" value="DC1"/>
</dbReference>
<protein>
    <submittedName>
        <fullName evidence="7">Zinc finger, PHD-type</fullName>
    </submittedName>
</protein>
<feature type="coiled-coil region" evidence="5">
    <location>
        <begin position="514"/>
        <end position="576"/>
    </location>
</feature>
<gene>
    <name evidence="7" type="ORF">COLO4_37089</name>
</gene>
<keyword evidence="8" id="KW-1185">Reference proteome</keyword>
<name>A0A1R3G3B4_9ROSI</name>
<organism evidence="7 8">
    <name type="scientific">Corchorus olitorius</name>
    <dbReference type="NCBI Taxonomy" id="93759"/>
    <lineage>
        <taxon>Eukaryota</taxon>
        <taxon>Viridiplantae</taxon>
        <taxon>Streptophyta</taxon>
        <taxon>Embryophyta</taxon>
        <taxon>Tracheophyta</taxon>
        <taxon>Spermatophyta</taxon>
        <taxon>Magnoliopsida</taxon>
        <taxon>eudicotyledons</taxon>
        <taxon>Gunneridae</taxon>
        <taxon>Pentapetalae</taxon>
        <taxon>rosids</taxon>
        <taxon>malvids</taxon>
        <taxon>Malvales</taxon>
        <taxon>Malvaceae</taxon>
        <taxon>Grewioideae</taxon>
        <taxon>Apeibeae</taxon>
        <taxon>Corchorus</taxon>
    </lineage>
</organism>
<dbReference type="PROSITE" id="PS50081">
    <property type="entry name" value="ZF_DAG_PE_2"/>
    <property type="match status" value="1"/>
</dbReference>
<proteinExistence type="predicted"/>
<evidence type="ECO:0000259" key="6">
    <source>
        <dbReference type="PROSITE" id="PS50081"/>
    </source>
</evidence>
<keyword evidence="1" id="KW-0479">Metal-binding</keyword>
<dbReference type="SUPFAM" id="SSF57889">
    <property type="entry name" value="Cysteine-rich domain"/>
    <property type="match status" value="4"/>
</dbReference>
<keyword evidence="2" id="KW-0677">Repeat</keyword>
<evidence type="ECO:0000313" key="7">
    <source>
        <dbReference type="EMBL" id="OMO52581.1"/>
    </source>
</evidence>
<dbReference type="PANTHER" id="PTHR46288">
    <property type="entry name" value="PHORBOL-ESTER/DAG-TYPE DOMAIN-CONTAINING PROTEIN"/>
    <property type="match status" value="1"/>
</dbReference>
<dbReference type="OrthoDB" id="1751421at2759"/>
<feature type="domain" description="Phorbol-ester/DAG-type" evidence="6">
    <location>
        <begin position="382"/>
        <end position="434"/>
    </location>
</feature>
<dbReference type="InterPro" id="IPR046349">
    <property type="entry name" value="C1-like_sf"/>
</dbReference>
<keyword evidence="5" id="KW-0175">Coiled coil</keyword>
<evidence type="ECO:0000256" key="5">
    <source>
        <dbReference type="SAM" id="Coils"/>
    </source>
</evidence>
<dbReference type="SMART" id="SM00249">
    <property type="entry name" value="PHD"/>
    <property type="match status" value="5"/>
</dbReference>
<accession>A0A1R3G3B4</accession>
<evidence type="ECO:0000256" key="1">
    <source>
        <dbReference type="ARBA" id="ARBA00022723"/>
    </source>
</evidence>
<evidence type="ECO:0000313" key="8">
    <source>
        <dbReference type="Proteomes" id="UP000187203"/>
    </source>
</evidence>
<sequence length="603" mass="69400">MEENINYHMHIHPLRPIQEEEVLNLESRCVGCEKSLSSGGPIYGCSECKFYRHKACTELPKEIQSFFHPCPLFLTMGRYICNACFQEGSGFGYHCKSCPFWMHVECAQRPNIQSNGEEDSEEIIQHFTHWHPLRLIDDNLKKDLQVGCRICEKSISFDSASSAAYGCEECNFFLHKSCMINIPQQINNHLFHRSCPAPLIQLTTPQSYTCRSCYNKDISGLVFHCRKCNFFQLDVKCALLPTLHQSKDADKIQHFAHHHPLVRVLGNKIGNEIRCILCTEIWSSELEPCFGCERCRIFIHRQCATEFKPEIFDYFHILHTLTIGSYPFENNTFPCGACLGAINICQMAYSCAACNFYLHADCVKPKAETSTRQLRLKCEAHPHYLTYFNQTRAPTVCNICGKLVRNCLFRCVPCSFDMHLYCHPSAPKTITHKCHIHPLTLTKSPFEFELISPQYLEDGDEYDDEFYCDVCEEKRFKNESVYYCAECKFIAETRCVLSELLPSVEEHCTGDARVVSLEEENSAIEASIADLDNRIAALRAEKDPLISTIERAQAIIQQREFRVKSIERELEILTRDRTLGRYQLFYNLKKIKNSTEASTSKGN</sequence>
<dbReference type="GO" id="GO:0008270">
    <property type="term" value="F:zinc ion binding"/>
    <property type="evidence" value="ECO:0007669"/>
    <property type="project" value="UniProtKB-KW"/>
</dbReference>
<dbReference type="EMBL" id="AWUE01023834">
    <property type="protein sequence ID" value="OMO52581.1"/>
    <property type="molecule type" value="Genomic_DNA"/>
</dbReference>
<dbReference type="InterPro" id="IPR001965">
    <property type="entry name" value="Znf_PHD"/>
</dbReference>
<evidence type="ECO:0000256" key="4">
    <source>
        <dbReference type="ARBA" id="ARBA00022833"/>
    </source>
</evidence>
<dbReference type="Pfam" id="PF03107">
    <property type="entry name" value="C1_2"/>
    <property type="match status" value="3"/>
</dbReference>
<reference evidence="8" key="1">
    <citation type="submission" date="2013-09" db="EMBL/GenBank/DDBJ databases">
        <title>Corchorus olitorius genome sequencing.</title>
        <authorList>
            <person name="Alam M."/>
            <person name="Haque M.S."/>
            <person name="Islam M.S."/>
            <person name="Emdad E.M."/>
            <person name="Islam M.M."/>
            <person name="Ahmed B."/>
            <person name="Halim A."/>
            <person name="Hossen Q.M.M."/>
            <person name="Hossain M.Z."/>
            <person name="Ahmed R."/>
            <person name="Khan M.M."/>
            <person name="Islam R."/>
            <person name="Rashid M.M."/>
            <person name="Khan S.A."/>
            <person name="Rahman M.S."/>
            <person name="Alam M."/>
            <person name="Yahiya A.S."/>
            <person name="Khan M.S."/>
            <person name="Azam M.S."/>
            <person name="Haque T."/>
            <person name="Lashkar M.Z.H."/>
            <person name="Akhand A.I."/>
            <person name="Morshed G."/>
            <person name="Roy S."/>
            <person name="Uddin K.S."/>
            <person name="Rabeya T."/>
            <person name="Hossain A.S."/>
            <person name="Chowdhury A."/>
            <person name="Snigdha A.R."/>
            <person name="Mortoza M.S."/>
            <person name="Matin S.A."/>
            <person name="Hoque S.M.E."/>
            <person name="Islam M.K."/>
            <person name="Roy D.K."/>
            <person name="Haider R."/>
            <person name="Moosa M.M."/>
            <person name="Elias S.M."/>
            <person name="Hasan A.M."/>
            <person name="Jahan S."/>
            <person name="Shafiuddin M."/>
            <person name="Mahmood N."/>
            <person name="Shommy N.S."/>
        </authorList>
    </citation>
    <scope>NUCLEOTIDE SEQUENCE [LARGE SCALE GENOMIC DNA]</scope>
    <source>
        <strain evidence="8">cv. O-4</strain>
    </source>
</reference>
<evidence type="ECO:0000256" key="2">
    <source>
        <dbReference type="ARBA" id="ARBA00022737"/>
    </source>
</evidence>
<keyword evidence="3" id="KW-0863">Zinc-finger</keyword>
<comment type="caution">
    <text evidence="7">The sequence shown here is derived from an EMBL/GenBank/DDBJ whole genome shotgun (WGS) entry which is preliminary data.</text>
</comment>
<dbReference type="PANTHER" id="PTHR46288:SF70">
    <property type="entry name" value="CYSTEINE_HISTIDINE-RICH C1 DOMAIN FAMILY PROTEIN"/>
    <property type="match status" value="1"/>
</dbReference>
<dbReference type="AlphaFoldDB" id="A0A1R3G3B4"/>
<dbReference type="InterPro" id="IPR002219">
    <property type="entry name" value="PKC_DAG/PE"/>
</dbReference>
<evidence type="ECO:0000256" key="3">
    <source>
        <dbReference type="ARBA" id="ARBA00022771"/>
    </source>
</evidence>
<dbReference type="Gene3D" id="3.30.60.20">
    <property type="match status" value="1"/>
</dbReference>
<dbReference type="SMART" id="SM00109">
    <property type="entry name" value="C1"/>
    <property type="match status" value="4"/>
</dbReference>
<dbReference type="Proteomes" id="UP000187203">
    <property type="component" value="Unassembled WGS sequence"/>
</dbReference>
<dbReference type="STRING" id="93759.A0A1R3G3B4"/>